<dbReference type="AlphaFoldDB" id="L8H7F4"/>
<proteinExistence type="predicted"/>
<feature type="region of interest" description="Disordered" evidence="1">
    <location>
        <begin position="733"/>
        <end position="775"/>
    </location>
</feature>
<feature type="region of interest" description="Disordered" evidence="1">
    <location>
        <begin position="197"/>
        <end position="311"/>
    </location>
</feature>
<dbReference type="VEuPathDB" id="AmoebaDB:ACA1_283590"/>
<evidence type="ECO:0000313" key="2">
    <source>
        <dbReference type="EMBL" id="ELR21152.1"/>
    </source>
</evidence>
<accession>L8H7F4</accession>
<feature type="compositionally biased region" description="Low complexity" evidence="1">
    <location>
        <begin position="40"/>
        <end position="51"/>
    </location>
</feature>
<dbReference type="PANTHER" id="PTHR24216:SF65">
    <property type="entry name" value="PAXILLIN-LIKE PROTEIN 1"/>
    <property type="match status" value="1"/>
</dbReference>
<name>L8H7F4_ACACF</name>
<feature type="compositionally biased region" description="Low complexity" evidence="1">
    <location>
        <begin position="285"/>
        <end position="300"/>
    </location>
</feature>
<feature type="compositionally biased region" description="Basic residues" evidence="1">
    <location>
        <begin position="197"/>
        <end position="213"/>
    </location>
</feature>
<sequence>MAEKHTKERKRKEERTKAGVEETAGCQLASLLYDYYAPSAPSLASSSPPALAHRRSVEQIDLVNDAPPRTTTTAAAAASASPSSSPIMLTSSASSPSSSSSPAKVSSWSSSPPSTSARAVVGGRSSSATIAAAAAPSSATLSGNHNDDVVDNGAPAWAVATPGLGALGPHATSKDEVYSTLSRIGVGAGLSFLARRTITRRRQSKKSQTKKQRRRDDDSPSAAYQMLLPAPAPTQQSVRPGAHATQPAATTRSHGLAAPIEARVQRSRAPVERDPLVPSASRWHSFTTTTRSPPSFPASTNSSTARGDHQQPSMDALLRLFLPSDDDDDANDDGARQLVTSDWSRQEQFEAAAAAAASPRLLTVAQDLHLYAITMSHLQAYRSNLWPIVPLNPACLLEDSIKMVLSSEGEGATPLSLSVHIGLSLGAILAGHTQLAVEFRMKAREELSYIFDQPEYAIAQALVAMAYLDVRLGREELGEAGGQHLYFLKLATTLCRQIGAQNSDVYLRSLIILAQVDTNSEEATAELHREYAQMERYPYDPLFSLNRHSRDIIPISATALSRITYSCRIILQAVLGVKLARQQLDRAEREGRMDGVGRLHDTFHGLLDLMDRMETQFHQYYRESGGKSNPEFSDSVYVSLRLYLYRLRAECWRSLSQPQMALGWAKEFLRIGSLPASIYASNGSLSIFSVVDVFRDMHEVDSMRQLLQILDRWVVAFPALRSAKRRCAAVLGSPDFSSSSSASPPFPTPQAARLPSSSPSSSSSLPSSGPDPRIT</sequence>
<dbReference type="KEGG" id="acan:ACA1_283590"/>
<feature type="compositionally biased region" description="Low complexity" evidence="1">
    <location>
        <begin position="125"/>
        <end position="142"/>
    </location>
</feature>
<feature type="compositionally biased region" description="Low complexity" evidence="1">
    <location>
        <begin position="754"/>
        <end position="768"/>
    </location>
</feature>
<dbReference type="Proteomes" id="UP000011083">
    <property type="component" value="Unassembled WGS sequence"/>
</dbReference>
<dbReference type="RefSeq" id="XP_004344895.1">
    <property type="nucleotide sequence ID" value="XM_004344845.1"/>
</dbReference>
<feature type="region of interest" description="Disordered" evidence="1">
    <location>
        <begin position="1"/>
        <end position="23"/>
    </location>
</feature>
<evidence type="ECO:0000256" key="1">
    <source>
        <dbReference type="SAM" id="MobiDB-lite"/>
    </source>
</evidence>
<feature type="compositionally biased region" description="Polar residues" evidence="1">
    <location>
        <begin position="301"/>
        <end position="311"/>
    </location>
</feature>
<gene>
    <name evidence="2" type="ORF">ACA1_283590</name>
</gene>
<reference evidence="2 3" key="1">
    <citation type="journal article" date="2013" name="Genome Biol.">
        <title>Genome of Acanthamoeba castellanii highlights extensive lateral gene transfer and early evolution of tyrosine kinase signaling.</title>
        <authorList>
            <person name="Clarke M."/>
            <person name="Lohan A.J."/>
            <person name="Liu B."/>
            <person name="Lagkouvardos I."/>
            <person name="Roy S."/>
            <person name="Zafar N."/>
            <person name="Bertelli C."/>
            <person name="Schilde C."/>
            <person name="Kianianmomeni A."/>
            <person name="Burglin T.R."/>
            <person name="Frech C."/>
            <person name="Turcotte B."/>
            <person name="Kopec K.O."/>
            <person name="Synnott J.M."/>
            <person name="Choo C."/>
            <person name="Paponov I."/>
            <person name="Finkler A."/>
            <person name="Soon Heng Tan C."/>
            <person name="Hutchins A.P."/>
            <person name="Weinmeier T."/>
            <person name="Rattei T."/>
            <person name="Chu J.S."/>
            <person name="Gimenez G."/>
            <person name="Irimia M."/>
            <person name="Rigden D.J."/>
            <person name="Fitzpatrick D.A."/>
            <person name="Lorenzo-Morales J."/>
            <person name="Bateman A."/>
            <person name="Chiu C.H."/>
            <person name="Tang P."/>
            <person name="Hegemann P."/>
            <person name="Fromm H."/>
            <person name="Raoult D."/>
            <person name="Greub G."/>
            <person name="Miranda-Saavedra D."/>
            <person name="Chen N."/>
            <person name="Nash P."/>
            <person name="Ginger M.L."/>
            <person name="Horn M."/>
            <person name="Schaap P."/>
            <person name="Caler L."/>
            <person name="Loftus B."/>
        </authorList>
    </citation>
    <scope>NUCLEOTIDE SEQUENCE [LARGE SCALE GENOMIC DNA]</scope>
    <source>
        <strain evidence="2 3">Neff</strain>
    </source>
</reference>
<feature type="compositionally biased region" description="Low complexity" evidence="1">
    <location>
        <begin position="733"/>
        <end position="743"/>
    </location>
</feature>
<feature type="region of interest" description="Disordered" evidence="1">
    <location>
        <begin position="40"/>
        <end position="152"/>
    </location>
</feature>
<keyword evidence="3" id="KW-1185">Reference proteome</keyword>
<dbReference type="GeneID" id="14922030"/>
<dbReference type="PANTHER" id="PTHR24216">
    <property type="entry name" value="PAXILLIN-RELATED"/>
    <property type="match status" value="1"/>
</dbReference>
<dbReference type="STRING" id="1257118.L8H7F4"/>
<organism evidence="2 3">
    <name type="scientific">Acanthamoeba castellanii (strain ATCC 30010 / Neff)</name>
    <dbReference type="NCBI Taxonomy" id="1257118"/>
    <lineage>
        <taxon>Eukaryota</taxon>
        <taxon>Amoebozoa</taxon>
        <taxon>Discosea</taxon>
        <taxon>Longamoebia</taxon>
        <taxon>Centramoebida</taxon>
        <taxon>Acanthamoebidae</taxon>
        <taxon>Acanthamoeba</taxon>
    </lineage>
</organism>
<dbReference type="EMBL" id="KB007908">
    <property type="protein sequence ID" value="ELR21152.1"/>
    <property type="molecule type" value="Genomic_DNA"/>
</dbReference>
<protein>
    <submittedName>
        <fullName evidence="2">Uncharacterized protein</fullName>
    </submittedName>
</protein>
<evidence type="ECO:0000313" key="3">
    <source>
        <dbReference type="Proteomes" id="UP000011083"/>
    </source>
</evidence>
<feature type="compositionally biased region" description="Low complexity" evidence="1">
    <location>
        <begin position="66"/>
        <end position="117"/>
    </location>
</feature>
<feature type="compositionally biased region" description="Basic and acidic residues" evidence="1">
    <location>
        <begin position="1"/>
        <end position="20"/>
    </location>
</feature>